<keyword evidence="1" id="KW-0805">Transcription regulation</keyword>
<dbReference type="Pfam" id="PF07702">
    <property type="entry name" value="UTRA"/>
    <property type="match status" value="1"/>
</dbReference>
<dbReference type="PRINTS" id="PR00035">
    <property type="entry name" value="HTHGNTR"/>
</dbReference>
<accession>A0A951Q8D5</accession>
<dbReference type="GO" id="GO:0045892">
    <property type="term" value="P:negative regulation of DNA-templated transcription"/>
    <property type="evidence" value="ECO:0007669"/>
    <property type="project" value="TreeGrafter"/>
</dbReference>
<dbReference type="PANTHER" id="PTHR44846">
    <property type="entry name" value="MANNOSYL-D-GLYCERATE TRANSPORT/METABOLISM SYSTEM REPRESSOR MNGR-RELATED"/>
    <property type="match status" value="1"/>
</dbReference>
<dbReference type="Pfam" id="PF00392">
    <property type="entry name" value="GntR"/>
    <property type="match status" value="1"/>
</dbReference>
<dbReference type="SMART" id="SM00345">
    <property type="entry name" value="HTH_GNTR"/>
    <property type="match status" value="1"/>
</dbReference>
<dbReference type="InterPro" id="IPR000524">
    <property type="entry name" value="Tscrpt_reg_HTH_GntR"/>
</dbReference>
<evidence type="ECO:0000256" key="2">
    <source>
        <dbReference type="ARBA" id="ARBA00023125"/>
    </source>
</evidence>
<name>A0A951Q8D5_9CYAN</name>
<dbReference type="GO" id="GO:0003700">
    <property type="term" value="F:DNA-binding transcription factor activity"/>
    <property type="evidence" value="ECO:0007669"/>
    <property type="project" value="InterPro"/>
</dbReference>
<dbReference type="PROSITE" id="PS50949">
    <property type="entry name" value="HTH_GNTR"/>
    <property type="match status" value="1"/>
</dbReference>
<organism evidence="5 6">
    <name type="scientific">Drouetiella hepatica Uher 2000/2452</name>
    <dbReference type="NCBI Taxonomy" id="904376"/>
    <lineage>
        <taxon>Bacteria</taxon>
        <taxon>Bacillati</taxon>
        <taxon>Cyanobacteriota</taxon>
        <taxon>Cyanophyceae</taxon>
        <taxon>Oculatellales</taxon>
        <taxon>Oculatellaceae</taxon>
        <taxon>Drouetiella</taxon>
    </lineage>
</organism>
<evidence type="ECO:0000313" key="5">
    <source>
        <dbReference type="EMBL" id="MBW4658142.1"/>
    </source>
</evidence>
<reference evidence="5" key="2">
    <citation type="journal article" date="2022" name="Microbiol. Resour. Announc.">
        <title>Metagenome Sequencing to Explore Phylogenomics of Terrestrial Cyanobacteria.</title>
        <authorList>
            <person name="Ward R.D."/>
            <person name="Stajich J.E."/>
            <person name="Johansen J.R."/>
            <person name="Huntemann M."/>
            <person name="Clum A."/>
            <person name="Foster B."/>
            <person name="Foster B."/>
            <person name="Roux S."/>
            <person name="Palaniappan K."/>
            <person name="Varghese N."/>
            <person name="Mukherjee S."/>
            <person name="Reddy T.B.K."/>
            <person name="Daum C."/>
            <person name="Copeland A."/>
            <person name="Chen I.A."/>
            <person name="Ivanova N.N."/>
            <person name="Kyrpides N.C."/>
            <person name="Shapiro N."/>
            <person name="Eloe-Fadrosh E.A."/>
            <person name="Pietrasiak N."/>
        </authorList>
    </citation>
    <scope>NUCLEOTIDE SEQUENCE</scope>
    <source>
        <strain evidence="5">UHER 2000/2452</strain>
    </source>
</reference>
<dbReference type="GO" id="GO:0003677">
    <property type="term" value="F:DNA binding"/>
    <property type="evidence" value="ECO:0007669"/>
    <property type="project" value="UniProtKB-KW"/>
</dbReference>
<dbReference type="SUPFAM" id="SSF64288">
    <property type="entry name" value="Chorismate lyase-like"/>
    <property type="match status" value="1"/>
</dbReference>
<dbReference type="InterPro" id="IPR028978">
    <property type="entry name" value="Chorismate_lyase_/UTRA_dom_sf"/>
</dbReference>
<keyword evidence="3" id="KW-0804">Transcription</keyword>
<proteinExistence type="predicted"/>
<evidence type="ECO:0000259" key="4">
    <source>
        <dbReference type="PROSITE" id="PS50949"/>
    </source>
</evidence>
<dbReference type="InterPro" id="IPR011663">
    <property type="entry name" value="UTRA"/>
</dbReference>
<dbReference type="Gene3D" id="3.40.1410.10">
    <property type="entry name" value="Chorismate lyase-like"/>
    <property type="match status" value="1"/>
</dbReference>
<dbReference type="EMBL" id="JAHHHD010000004">
    <property type="protein sequence ID" value="MBW4658142.1"/>
    <property type="molecule type" value="Genomic_DNA"/>
</dbReference>
<sequence length="232" mass="26213">MIPLHLAISEQLRDRILAGQYQLGDQLPSEHQLMAEFKVSRITARRAISNLTQQGLITVQRGKGAFVATQQKVAYLLSSPLLLEADMARQGVEITVRTLFFEPVTVPDEVRKVLKCSIAHLQKKVLSFNGIPGCVDITYILPEFGEVYEKDLREQLTFTTLEQQGIQVKKIDAVIECTQADYETSEQLEVPLGHPLIVYQHTAYTEKNCAIVYGESISRGDRFCYSVRIDRI</sequence>
<evidence type="ECO:0000313" key="6">
    <source>
        <dbReference type="Proteomes" id="UP000757435"/>
    </source>
</evidence>
<protein>
    <submittedName>
        <fullName evidence="5">GntR family transcriptional regulator</fullName>
    </submittedName>
</protein>
<comment type="caution">
    <text evidence="5">The sequence shown here is derived from an EMBL/GenBank/DDBJ whole genome shotgun (WGS) entry which is preliminary data.</text>
</comment>
<dbReference type="SUPFAM" id="SSF46785">
    <property type="entry name" value="Winged helix' DNA-binding domain"/>
    <property type="match status" value="1"/>
</dbReference>
<feature type="domain" description="HTH gntR-type" evidence="4">
    <location>
        <begin position="2"/>
        <end position="70"/>
    </location>
</feature>
<dbReference type="PANTHER" id="PTHR44846:SF1">
    <property type="entry name" value="MANNOSYL-D-GLYCERATE TRANSPORT_METABOLISM SYSTEM REPRESSOR MNGR-RELATED"/>
    <property type="match status" value="1"/>
</dbReference>
<reference evidence="5" key="1">
    <citation type="submission" date="2021-05" db="EMBL/GenBank/DDBJ databases">
        <authorList>
            <person name="Pietrasiak N."/>
            <person name="Ward R."/>
            <person name="Stajich J.E."/>
            <person name="Kurbessoian T."/>
        </authorList>
    </citation>
    <scope>NUCLEOTIDE SEQUENCE</scope>
    <source>
        <strain evidence="5">UHER 2000/2452</strain>
    </source>
</reference>
<dbReference type="InterPro" id="IPR036390">
    <property type="entry name" value="WH_DNA-bd_sf"/>
</dbReference>
<evidence type="ECO:0000256" key="3">
    <source>
        <dbReference type="ARBA" id="ARBA00023163"/>
    </source>
</evidence>
<dbReference type="CDD" id="cd07377">
    <property type="entry name" value="WHTH_GntR"/>
    <property type="match status" value="1"/>
</dbReference>
<dbReference type="SMART" id="SM00866">
    <property type="entry name" value="UTRA"/>
    <property type="match status" value="1"/>
</dbReference>
<keyword evidence="2" id="KW-0238">DNA-binding</keyword>
<dbReference type="InterPro" id="IPR036388">
    <property type="entry name" value="WH-like_DNA-bd_sf"/>
</dbReference>
<dbReference type="AlphaFoldDB" id="A0A951Q8D5"/>
<dbReference type="Gene3D" id="1.10.10.10">
    <property type="entry name" value="Winged helix-like DNA-binding domain superfamily/Winged helix DNA-binding domain"/>
    <property type="match status" value="1"/>
</dbReference>
<evidence type="ECO:0000256" key="1">
    <source>
        <dbReference type="ARBA" id="ARBA00023015"/>
    </source>
</evidence>
<dbReference type="Proteomes" id="UP000757435">
    <property type="component" value="Unassembled WGS sequence"/>
</dbReference>
<gene>
    <name evidence="5" type="ORF">KME15_05675</name>
</gene>
<dbReference type="InterPro" id="IPR050679">
    <property type="entry name" value="Bact_HTH_transcr_reg"/>
</dbReference>